<keyword evidence="3" id="KW-1185">Reference proteome</keyword>
<dbReference type="AlphaFoldDB" id="A0AAV7RH80"/>
<evidence type="ECO:0000313" key="2">
    <source>
        <dbReference type="EMBL" id="KAJ1151147.1"/>
    </source>
</evidence>
<organism evidence="2 3">
    <name type="scientific">Pleurodeles waltl</name>
    <name type="common">Iberian ribbed newt</name>
    <dbReference type="NCBI Taxonomy" id="8319"/>
    <lineage>
        <taxon>Eukaryota</taxon>
        <taxon>Metazoa</taxon>
        <taxon>Chordata</taxon>
        <taxon>Craniata</taxon>
        <taxon>Vertebrata</taxon>
        <taxon>Euteleostomi</taxon>
        <taxon>Amphibia</taxon>
        <taxon>Batrachia</taxon>
        <taxon>Caudata</taxon>
        <taxon>Salamandroidea</taxon>
        <taxon>Salamandridae</taxon>
        <taxon>Pleurodelinae</taxon>
        <taxon>Pleurodeles</taxon>
    </lineage>
</organism>
<sequence length="161" mass="17016">MGANTKNRSIGVMTGTEERRRGRHLRPLDSAACTGCGVVAARRLVWLPPDHPETSLASVVGAPGSHRCSRWGRPRRWKCAVGDAVWPGRSSAGWPMGRDRGGRRVRAAPRSYLLGPSTGAAPFLVWAASGLPAVCTCSRAPLGQVPLEPGLGPGTRVHLPA</sequence>
<gene>
    <name evidence="2" type="ORF">NDU88_003934</name>
</gene>
<protein>
    <submittedName>
        <fullName evidence="2">Uncharacterized protein</fullName>
    </submittedName>
</protein>
<proteinExistence type="predicted"/>
<comment type="caution">
    <text evidence="2">The sequence shown here is derived from an EMBL/GenBank/DDBJ whole genome shotgun (WGS) entry which is preliminary data.</text>
</comment>
<accession>A0AAV7RH80</accession>
<evidence type="ECO:0000313" key="3">
    <source>
        <dbReference type="Proteomes" id="UP001066276"/>
    </source>
</evidence>
<dbReference type="EMBL" id="JANPWB010000009">
    <property type="protein sequence ID" value="KAJ1151147.1"/>
    <property type="molecule type" value="Genomic_DNA"/>
</dbReference>
<name>A0AAV7RH80_PLEWA</name>
<reference evidence="2" key="1">
    <citation type="journal article" date="2022" name="bioRxiv">
        <title>Sequencing and chromosome-scale assembly of the giantPleurodeles waltlgenome.</title>
        <authorList>
            <person name="Brown T."/>
            <person name="Elewa A."/>
            <person name="Iarovenko S."/>
            <person name="Subramanian E."/>
            <person name="Araus A.J."/>
            <person name="Petzold A."/>
            <person name="Susuki M."/>
            <person name="Suzuki K.-i.T."/>
            <person name="Hayashi T."/>
            <person name="Toyoda A."/>
            <person name="Oliveira C."/>
            <person name="Osipova E."/>
            <person name="Leigh N.D."/>
            <person name="Simon A."/>
            <person name="Yun M.H."/>
        </authorList>
    </citation>
    <scope>NUCLEOTIDE SEQUENCE</scope>
    <source>
        <strain evidence="2">20211129_DDA</strain>
        <tissue evidence="2">Liver</tissue>
    </source>
</reference>
<evidence type="ECO:0000256" key="1">
    <source>
        <dbReference type="SAM" id="MobiDB-lite"/>
    </source>
</evidence>
<feature type="region of interest" description="Disordered" evidence="1">
    <location>
        <begin position="1"/>
        <end position="21"/>
    </location>
</feature>
<dbReference type="Proteomes" id="UP001066276">
    <property type="component" value="Chromosome 5"/>
</dbReference>